<evidence type="ECO:0000313" key="13">
    <source>
        <dbReference type="EMBL" id="AAT27296.1"/>
    </source>
</evidence>
<keyword evidence="3" id="KW-0963">Cytoplasm</keyword>
<dbReference type="PROSITE" id="PS51230">
    <property type="entry name" value="EB1_C"/>
    <property type="match status" value="1"/>
</dbReference>
<evidence type="ECO:0000259" key="12">
    <source>
        <dbReference type="PROSITE" id="PS51230"/>
    </source>
</evidence>
<dbReference type="PANTHER" id="PTHR10623">
    <property type="entry name" value="MICROTUBULE-ASSOCIATED PROTEIN RP/EB FAMILY MEMBER"/>
    <property type="match status" value="1"/>
</dbReference>
<evidence type="ECO:0000256" key="10">
    <source>
        <dbReference type="SAM" id="MobiDB-lite"/>
    </source>
</evidence>
<feature type="compositionally biased region" description="Polar residues" evidence="10">
    <location>
        <begin position="158"/>
        <end position="192"/>
    </location>
</feature>
<organism evidence="13">
    <name type="scientific">Drosophila melanogaster</name>
    <name type="common">Fruit fly</name>
    <dbReference type="NCBI Taxonomy" id="7227"/>
    <lineage>
        <taxon>Eukaryota</taxon>
        <taxon>Metazoa</taxon>
        <taxon>Ecdysozoa</taxon>
        <taxon>Arthropoda</taxon>
        <taxon>Hexapoda</taxon>
        <taxon>Insecta</taxon>
        <taxon>Pterygota</taxon>
        <taxon>Neoptera</taxon>
        <taxon>Endopterygota</taxon>
        <taxon>Diptera</taxon>
        <taxon>Brachycera</taxon>
        <taxon>Muscomorpha</taxon>
        <taxon>Ephydroidea</taxon>
        <taxon>Drosophilidae</taxon>
        <taxon>Drosophila</taxon>
        <taxon>Sophophora</taxon>
    </lineage>
</organism>
<dbReference type="ExpressionAtlas" id="Q6IDD3">
    <property type="expression patterns" value="baseline and differential"/>
</dbReference>
<dbReference type="SUPFAM" id="SSF47576">
    <property type="entry name" value="Calponin-homology domain, CH-domain"/>
    <property type="match status" value="1"/>
</dbReference>
<feature type="domain" description="EB1 C-terminal" evidence="12">
    <location>
        <begin position="229"/>
        <end position="294"/>
    </location>
</feature>
<comment type="subcellular location">
    <subcellularLocation>
        <location evidence="1">Cytoplasm</location>
        <location evidence="1">Cytoskeleton</location>
    </subcellularLocation>
</comment>
<dbReference type="InterPro" id="IPR036872">
    <property type="entry name" value="CH_dom_sf"/>
</dbReference>
<dbReference type="InterPro" id="IPR027328">
    <property type="entry name" value="MAPRE"/>
</dbReference>
<evidence type="ECO:0000256" key="3">
    <source>
        <dbReference type="ARBA" id="ARBA00022490"/>
    </source>
</evidence>
<dbReference type="FunFam" id="1.10.418.10:FF:000007">
    <property type="entry name" value="Microtubule-associated protein, RP/EB family, member 2"/>
    <property type="match status" value="1"/>
</dbReference>
<evidence type="ECO:0000256" key="5">
    <source>
        <dbReference type="ARBA" id="ARBA00022701"/>
    </source>
</evidence>
<keyword evidence="7" id="KW-0206">Cytoskeleton</keyword>
<evidence type="ECO:0000256" key="7">
    <source>
        <dbReference type="ARBA" id="ARBA00023212"/>
    </source>
</evidence>
<dbReference type="PROSITE" id="PS50021">
    <property type="entry name" value="CH"/>
    <property type="match status" value="1"/>
</dbReference>
<name>Q6IDD3_DROME</name>
<keyword evidence="8" id="KW-0131">Cell cycle</keyword>
<evidence type="ECO:0000256" key="9">
    <source>
        <dbReference type="PROSITE-ProRule" id="PRU00576"/>
    </source>
</evidence>
<evidence type="ECO:0000256" key="8">
    <source>
        <dbReference type="ARBA" id="ARBA00023306"/>
    </source>
</evidence>
<dbReference type="HOGENOM" id="CLU_041744_1_0_1"/>
<dbReference type="Pfam" id="PF03271">
    <property type="entry name" value="EB1"/>
    <property type="match status" value="1"/>
</dbReference>
<dbReference type="GO" id="GO:0008017">
    <property type="term" value="F:microtubule binding"/>
    <property type="evidence" value="ECO:0007669"/>
    <property type="project" value="InterPro"/>
</dbReference>
<evidence type="ECO:0000256" key="1">
    <source>
        <dbReference type="ARBA" id="ARBA00004245"/>
    </source>
</evidence>
<dbReference type="Gene3D" id="1.10.418.10">
    <property type="entry name" value="Calponin-like domain"/>
    <property type="match status" value="1"/>
</dbReference>
<proteinExistence type="evidence at transcript level"/>
<dbReference type="AlphaFoldDB" id="Q6IDD3"/>
<feature type="domain" description="Calponin-homology (CH)" evidence="11">
    <location>
        <begin position="21"/>
        <end position="123"/>
    </location>
</feature>
<evidence type="ECO:0000256" key="6">
    <source>
        <dbReference type="ARBA" id="ARBA00022776"/>
    </source>
</evidence>
<dbReference type="GO" id="GO:0005874">
    <property type="term" value="C:microtubule"/>
    <property type="evidence" value="ECO:0007669"/>
    <property type="project" value="UniProtKB-KW"/>
</dbReference>
<dbReference type="Pfam" id="PF00307">
    <property type="entry name" value="CH"/>
    <property type="match status" value="1"/>
</dbReference>
<dbReference type="VEuPathDB" id="VectorBase:FBgn0052371"/>
<dbReference type="GO" id="GO:0051301">
    <property type="term" value="P:cell division"/>
    <property type="evidence" value="ECO:0007669"/>
    <property type="project" value="UniProtKB-KW"/>
</dbReference>
<feature type="region of interest" description="Disordered" evidence="10">
    <location>
        <begin position="154"/>
        <end position="238"/>
    </location>
</feature>
<protein>
    <submittedName>
        <fullName evidence="13">AT13084p</fullName>
    </submittedName>
</protein>
<comment type="similarity">
    <text evidence="2">Belongs to the MAPRE family.</text>
</comment>
<sequence length="294" mass="34080">MSEKSKTSVVNVRYTNKLSSNSSRAEMLSWVNNTLKSQFFKVEELCTGAAYCQLMDILFARSIPMQRVKFRTNVEYEYIQNFKLLQGCFNKFVVDKIIPIDRLVKGRYQDNFEFLQWFRKFFDANYESREYDPVIARNGAMLGLGSPPMEAKLRKSVNKSNPQTKPTEESSAQTDRATTEPKNQVYKSNSENKTIEEASAQTDMAITEPENQVHESQTKTTEKASAQTEKATTEPDSEGSIEELRNYCKYVSRMKQERNFYLSKLRAIDHICQKYNSGRDRVILEKITKIIYSE</sequence>
<accession>Q6IDD3</accession>
<evidence type="ECO:0000259" key="11">
    <source>
        <dbReference type="PROSITE" id="PS50021"/>
    </source>
</evidence>
<dbReference type="Gene3D" id="1.20.5.1430">
    <property type="match status" value="1"/>
</dbReference>
<dbReference type="EMBL" id="BT014672">
    <property type="protein sequence ID" value="AAT27296.1"/>
    <property type="molecule type" value="mRNA"/>
</dbReference>
<feature type="compositionally biased region" description="Basic and acidic residues" evidence="10">
    <location>
        <begin position="211"/>
        <end position="222"/>
    </location>
</feature>
<reference evidence="13" key="1">
    <citation type="submission" date="2004-05" db="EMBL/GenBank/DDBJ databases">
        <authorList>
            <person name="Stapleton M."/>
            <person name="Carlson J."/>
            <person name="Chavez C."/>
            <person name="Frise E."/>
            <person name="George R."/>
            <person name="Pacleb J."/>
            <person name="Park S."/>
            <person name="Wan K."/>
            <person name="Yu C."/>
            <person name="Rubin G.M."/>
            <person name="Celniker S."/>
        </authorList>
    </citation>
    <scope>NUCLEOTIDE SEQUENCE</scope>
</reference>
<dbReference type="InterPro" id="IPR001715">
    <property type="entry name" value="CH_dom"/>
</dbReference>
<keyword evidence="4" id="KW-0132">Cell division</keyword>
<evidence type="ECO:0000256" key="4">
    <source>
        <dbReference type="ARBA" id="ARBA00022618"/>
    </source>
</evidence>
<dbReference type="InterPro" id="IPR004953">
    <property type="entry name" value="EB1_C"/>
</dbReference>
<evidence type="ECO:0000256" key="2">
    <source>
        <dbReference type="ARBA" id="ARBA00010729"/>
    </source>
</evidence>
<keyword evidence="5 9" id="KW-0493">Microtubule</keyword>
<keyword evidence="6" id="KW-0498">Mitosis</keyword>
<dbReference type="SUPFAM" id="SSF140612">
    <property type="entry name" value="EB1 dimerisation domain-like"/>
    <property type="match status" value="1"/>
</dbReference>
<dbReference type="OrthoDB" id="2119228at2759"/>
<dbReference type="InterPro" id="IPR036133">
    <property type="entry name" value="EB1_C_sf"/>
</dbReference>